<feature type="compositionally biased region" description="Acidic residues" evidence="7">
    <location>
        <begin position="486"/>
        <end position="509"/>
    </location>
</feature>
<dbReference type="GO" id="GO:0039615">
    <property type="term" value="C:T=1 icosahedral viral capsid"/>
    <property type="evidence" value="ECO:0007669"/>
    <property type="project" value="UniProtKB-UniRule"/>
</dbReference>
<evidence type="ECO:0000256" key="7">
    <source>
        <dbReference type="SAM" id="MobiDB-lite"/>
    </source>
</evidence>
<evidence type="ECO:0000256" key="1">
    <source>
        <dbReference type="ARBA" id="ARBA00004328"/>
    </source>
</evidence>
<feature type="region of interest" description="Disordered" evidence="7">
    <location>
        <begin position="470"/>
        <end position="517"/>
    </location>
</feature>
<keyword evidence="3 6" id="KW-1140">T=1 icosahedral capsid protein</keyword>
<evidence type="ECO:0000256" key="4">
    <source>
        <dbReference type="ARBA" id="ARBA00022561"/>
    </source>
</evidence>
<dbReference type="Pfam" id="PF02956">
    <property type="entry name" value="TT_ORF1"/>
    <property type="match status" value="1"/>
</dbReference>
<evidence type="ECO:0000256" key="2">
    <source>
        <dbReference type="ARBA" id="ARBA00006131"/>
    </source>
</evidence>
<protein>
    <recommendedName>
        <fullName evidence="6">Capsid protein</fullName>
    </recommendedName>
</protein>
<comment type="subcellular location">
    <subcellularLocation>
        <location evidence="1 6">Virion</location>
    </subcellularLocation>
</comment>
<evidence type="ECO:0000256" key="6">
    <source>
        <dbReference type="RuleBase" id="RU361230"/>
    </source>
</evidence>
<comment type="similarity">
    <text evidence="2 6">Belongs to the anelloviridae capsid protein family.</text>
</comment>
<dbReference type="InterPro" id="IPR004219">
    <property type="entry name" value="TTvirus_Unk"/>
</dbReference>
<name>A0A220IGM1_9VIRU</name>
<evidence type="ECO:0000313" key="8">
    <source>
        <dbReference type="EMBL" id="ASH99127.1"/>
    </source>
</evidence>
<comment type="function">
    <text evidence="6">Self-assembles to form an icosahedral capsid.</text>
</comment>
<keyword evidence="4 6" id="KW-0167">Capsid protein</keyword>
<keyword evidence="5 6" id="KW-0946">Virion</keyword>
<evidence type="ECO:0000256" key="3">
    <source>
        <dbReference type="ARBA" id="ARBA00022431"/>
    </source>
</evidence>
<sequence>MVRFYRRWHYRRRRPYTRRYYGRFRPWFRRHRWRKPRRVRRRRGYRKRGYVGPIVQWHPQHRSLCTIKGWGIGFYGVNTNTTTNFQSWNEKTQSLPGFYRVYGGGASLYHLTLDWLYEEHLKAHNIWSRSNEGFDLARYFGTRFYLVPHPTLDYVFWWQTDYGTLKKTDYQMLHPAIAITHKKHIIVKSIRNGGRRTKRVKIPPPSVHNTQWYFMKQWCGAGLLRFGFTPINLDTIFIKTGETKPWVPIGCSTAFKDPNSIPNLVPRATTENKNWYKYDWDNGIGNKIGYGQSSDKTNIRQISITPIDIPYWQYYFGQGWTNLNSNPDFYFFIWWYHDPFQDGNKFAPQDLTDKQKCWVWVGGIDNKTYPELIIPMVQKSPFAVSMGDLRGTNIFNLAFLYKSYWQWGGTNPTPEPTLNPCEQPPSGAFGDPVRIGNPATTGAAMLHPWDLDPSGLITKDKLRQLLHFSDTDAARSGDQPQKSNETNEELYSEESSDSSTDWDSEEEEDQTRTYQTLTKRISRNRRFRHKLISGIQRLLKS</sequence>
<organism evidence="8">
    <name type="scientific">Giant panda anellovirus</name>
    <dbReference type="NCBI Taxonomy" id="2016460"/>
    <lineage>
        <taxon>Viruses</taxon>
        <taxon>Monodnaviria</taxon>
        <taxon>Shotokuvirae</taxon>
        <taxon>Commensaviricota</taxon>
        <taxon>Cardeaviricetes</taxon>
        <taxon>Sanitavirales</taxon>
        <taxon>Anelloviridae</taxon>
    </lineage>
</organism>
<proteinExistence type="inferred from homology"/>
<evidence type="ECO:0000256" key="5">
    <source>
        <dbReference type="ARBA" id="ARBA00022844"/>
    </source>
</evidence>
<reference evidence="8" key="1">
    <citation type="journal article" date="2017" name="Microbiome">
        <title>Virome comparisons in wild-diseased and healthy captive giant pandas.</title>
        <authorList>
            <person name="Zhang W."/>
            <person name="Yang S."/>
            <person name="Shan T."/>
            <person name="Hou R."/>
            <person name="Liu Z."/>
            <person name="Li W."/>
            <person name="Guo L."/>
            <person name="Wang Y."/>
            <person name="Chen P."/>
            <person name="Wang X."/>
            <person name="Feng F."/>
            <person name="Wang H."/>
            <person name="Chen C."/>
            <person name="Shen Q."/>
            <person name="Zhou C."/>
            <person name="Hua X."/>
            <person name="Cui L."/>
            <person name="Deng X."/>
            <person name="Zhang Z."/>
            <person name="Qi D."/>
            <person name="Delwart E."/>
        </authorList>
    </citation>
    <scope>NUCLEOTIDE SEQUENCE</scope>
    <source>
        <strain evidence="8">Gpan20732</strain>
    </source>
</reference>
<dbReference type="EMBL" id="MF327555">
    <property type="protein sequence ID" value="ASH99127.1"/>
    <property type="molecule type" value="Genomic_DNA"/>
</dbReference>
<accession>A0A220IGM1</accession>